<evidence type="ECO:0000313" key="2">
    <source>
        <dbReference type="Proteomes" id="UP001151516"/>
    </source>
</evidence>
<dbReference type="OrthoDB" id="5586823at2759"/>
<dbReference type="Proteomes" id="UP001151516">
    <property type="component" value="Unassembled WGS sequence"/>
</dbReference>
<proteinExistence type="predicted"/>
<organism evidence="1 2">
    <name type="scientific">Coemansia spiralis</name>
    <dbReference type="NCBI Taxonomy" id="417178"/>
    <lineage>
        <taxon>Eukaryota</taxon>
        <taxon>Fungi</taxon>
        <taxon>Fungi incertae sedis</taxon>
        <taxon>Zoopagomycota</taxon>
        <taxon>Kickxellomycotina</taxon>
        <taxon>Kickxellomycetes</taxon>
        <taxon>Kickxellales</taxon>
        <taxon>Kickxellaceae</taxon>
        <taxon>Coemansia</taxon>
    </lineage>
</organism>
<name>A0A9W8GGY5_9FUNG</name>
<gene>
    <name evidence="1" type="ORF">IWW39_005750</name>
</gene>
<protein>
    <submittedName>
        <fullName evidence="1">Uncharacterized protein</fullName>
    </submittedName>
</protein>
<comment type="caution">
    <text evidence="1">The sequence shown here is derived from an EMBL/GenBank/DDBJ whole genome shotgun (WGS) entry which is preliminary data.</text>
</comment>
<sequence length="568" mass="63904">MSNLSTFQLLPLPVVECIVRYVIHDTSLDTEWTILAGGRLKAWLKPLLWVSSSLRYTSLPFYCHIFTLDFASNVPRGLKDLCSFTDYTDIGFPTYFRLAKCLAITVNEQDIHSGEALKKLSLVPYNGCSVSKARKLWFLIALDCSKDNGGLGPPTVKTNIAAFVQRVRQMAPLASEAQINYYPLSDASRPSRYFGDLALQIFQLASHINYYYDFETEVPIQLELDNICNLVSMTLMIDGYSCPLIHLVRQNAPTLQWQSLLCENVIDAAGLILCPDGSYVVYPHLRYLSLSDETDDYVPERVTFKRVVPFPNLQHIILTGCYPFGDDVLFRANSATLESVHLLVSDLFVSVVTDYNVFTPTSHQKLHQVMISHPIDEMPSQFETPAEALQFMLSIGPGATVRKIEGDHSGSDLVPALLSSLNYNTIRVLFVSYLSLELLELIALIETLPALLTLETLLPILGSITSLADIDKLPAYVLSTYAPVDRHFHFRNWRPCPSDYPVESVKCVLLLAFVYPHVVYSDSQQRAIKEFMDELDTVMASAAFKPYAQHLQYFLENGLIDSASSWFI</sequence>
<accession>A0A9W8GGY5</accession>
<dbReference type="AlphaFoldDB" id="A0A9W8GGY5"/>
<reference evidence="1" key="1">
    <citation type="submission" date="2022-07" db="EMBL/GenBank/DDBJ databases">
        <title>Phylogenomic reconstructions and comparative analyses of Kickxellomycotina fungi.</title>
        <authorList>
            <person name="Reynolds N.K."/>
            <person name="Stajich J.E."/>
            <person name="Barry K."/>
            <person name="Grigoriev I.V."/>
            <person name="Crous P."/>
            <person name="Smith M.E."/>
        </authorList>
    </citation>
    <scope>NUCLEOTIDE SEQUENCE</scope>
    <source>
        <strain evidence="1">CBS 109367</strain>
    </source>
</reference>
<evidence type="ECO:0000313" key="1">
    <source>
        <dbReference type="EMBL" id="KAJ2682968.1"/>
    </source>
</evidence>
<keyword evidence="2" id="KW-1185">Reference proteome</keyword>
<dbReference type="EMBL" id="JANBTX010000339">
    <property type="protein sequence ID" value="KAJ2682968.1"/>
    <property type="molecule type" value="Genomic_DNA"/>
</dbReference>